<dbReference type="Proteomes" id="UP001324427">
    <property type="component" value="Unassembled WGS sequence"/>
</dbReference>
<keyword evidence="6" id="KW-1185">Reference proteome</keyword>
<dbReference type="EMBL" id="JAVFHQ010000039">
    <property type="protein sequence ID" value="KAK4542718.1"/>
    <property type="molecule type" value="Genomic_DNA"/>
</dbReference>
<dbReference type="InterPro" id="IPR001138">
    <property type="entry name" value="Zn2Cys6_DnaBD"/>
</dbReference>
<evidence type="ECO:0000313" key="6">
    <source>
        <dbReference type="Proteomes" id="UP001324427"/>
    </source>
</evidence>
<evidence type="ECO:0000256" key="1">
    <source>
        <dbReference type="ARBA" id="ARBA00023242"/>
    </source>
</evidence>
<gene>
    <name evidence="5" type="ORF">LTR36_006290</name>
</gene>
<dbReference type="GO" id="GO:0000981">
    <property type="term" value="F:DNA-binding transcription factor activity, RNA polymerase II-specific"/>
    <property type="evidence" value="ECO:0007669"/>
    <property type="project" value="InterPro"/>
</dbReference>
<keyword evidence="2" id="KW-0175">Coiled coil</keyword>
<reference evidence="5 6" key="1">
    <citation type="submission" date="2021-11" db="EMBL/GenBank/DDBJ databases">
        <title>Black yeast isolated from Biological Soil Crust.</title>
        <authorList>
            <person name="Kurbessoian T."/>
        </authorList>
    </citation>
    <scope>NUCLEOTIDE SEQUENCE [LARGE SCALE GENOMIC DNA]</scope>
    <source>
        <strain evidence="5 6">CCFEE 5522</strain>
    </source>
</reference>
<comment type="caution">
    <text evidence="5">The sequence shown here is derived from an EMBL/GenBank/DDBJ whole genome shotgun (WGS) entry which is preliminary data.</text>
</comment>
<sequence length="301" mass="33314">MADTNKEEHINKLHGELVAKAHDCSKEVRGLINKLPGAIDDERTVTETEMQELKKQLEAAKATMEKKADESAQKCGKRMTDKTLLAEKEARVKAETEVERLKAEVADKTTLVTENAALRSRLQRFNEMQQGKEPPTGPAAMCGNTNKINNKGEDETAQGMPNPEQKVGGGVERQAVYPQPMGNIHRPLPKGRKHDREETDPLAALEELLNEGMDDGREAKRTKTKDARALPVCGSCNHRKFKCDAKAPTCKHCAVGRCFYRPCRDGVGCAKQACHFLHPDQSVTEDGRRMTSDPKAVFGGR</sequence>
<accession>A0AAV9JCE2</accession>
<dbReference type="AlphaFoldDB" id="A0AAV9JCE2"/>
<dbReference type="PROSITE" id="PS50048">
    <property type="entry name" value="ZN2_CY6_FUNGAL_2"/>
    <property type="match status" value="1"/>
</dbReference>
<evidence type="ECO:0000256" key="3">
    <source>
        <dbReference type="SAM" id="MobiDB-lite"/>
    </source>
</evidence>
<evidence type="ECO:0000313" key="5">
    <source>
        <dbReference type="EMBL" id="KAK4542718.1"/>
    </source>
</evidence>
<keyword evidence="1" id="KW-0539">Nucleus</keyword>
<evidence type="ECO:0000256" key="2">
    <source>
        <dbReference type="SAM" id="Coils"/>
    </source>
</evidence>
<proteinExistence type="predicted"/>
<feature type="domain" description="Zn(2)-C6 fungal-type" evidence="4">
    <location>
        <begin position="232"/>
        <end position="265"/>
    </location>
</feature>
<evidence type="ECO:0000259" key="4">
    <source>
        <dbReference type="PROSITE" id="PS50048"/>
    </source>
</evidence>
<feature type="region of interest" description="Disordered" evidence="3">
    <location>
        <begin position="128"/>
        <end position="169"/>
    </location>
</feature>
<protein>
    <recommendedName>
        <fullName evidence="4">Zn(2)-C6 fungal-type domain-containing protein</fullName>
    </recommendedName>
</protein>
<feature type="coiled-coil region" evidence="2">
    <location>
        <begin position="43"/>
        <end position="111"/>
    </location>
</feature>
<organism evidence="5 6">
    <name type="scientific">Oleoguttula mirabilis</name>
    <dbReference type="NCBI Taxonomy" id="1507867"/>
    <lineage>
        <taxon>Eukaryota</taxon>
        <taxon>Fungi</taxon>
        <taxon>Dikarya</taxon>
        <taxon>Ascomycota</taxon>
        <taxon>Pezizomycotina</taxon>
        <taxon>Dothideomycetes</taxon>
        <taxon>Dothideomycetidae</taxon>
        <taxon>Mycosphaerellales</taxon>
        <taxon>Teratosphaeriaceae</taxon>
        <taxon>Oleoguttula</taxon>
    </lineage>
</organism>
<dbReference type="GO" id="GO:0008270">
    <property type="term" value="F:zinc ion binding"/>
    <property type="evidence" value="ECO:0007669"/>
    <property type="project" value="InterPro"/>
</dbReference>
<name>A0AAV9JCE2_9PEZI</name>